<dbReference type="Proteomes" id="UP000318141">
    <property type="component" value="Unassembled WGS sequence"/>
</dbReference>
<gene>
    <name evidence="1" type="ORF">L602_000800000830</name>
</gene>
<proteinExistence type="predicted"/>
<sequence length="345" mass="36504">MYYRVASYPINVPPSEIDLTRSPVELGFLDSETGWALGSGSTATEPGSPDVTVNVGESHAVVSKASGASFMLCYSSYNVSGTHPNSFGCYTGTNYLGTPTAAERPTILAAMKQDFSAFAAKLAKTDPRYGIKDGHDGGKVIYKCPLNYVVNTAITHSPTSGDGDCVAVPIVEPELAMYYRLASAPTDIDPAEIDLNTAPDALGFLDAGTAWALGSGSMSPDPANPGHYVDIGESYALVTKPSRAQFLLCYSSYNISGTHPNSFGCYTGTGYAGTPRDEERPTMLASIQRDFHEFAEQLSIGSPRYGFKIGHDFGRVVFRCPAGYMVNTGAVLSPTSGANSCIVTP</sequence>
<dbReference type="AlphaFoldDB" id="A0A562B1R8"/>
<comment type="caution">
    <text evidence="1">The sequence shown here is derived from an EMBL/GenBank/DDBJ whole genome shotgun (WGS) entry which is preliminary data.</text>
</comment>
<dbReference type="EMBL" id="VLJN01000066">
    <property type="protein sequence ID" value="TWG79014.1"/>
    <property type="molecule type" value="Genomic_DNA"/>
</dbReference>
<name>A0A562B1R8_9BURK</name>
<evidence type="ECO:0000313" key="1">
    <source>
        <dbReference type="EMBL" id="TWG79014.1"/>
    </source>
</evidence>
<accession>A0A562B1R8</accession>
<evidence type="ECO:0000313" key="2">
    <source>
        <dbReference type="Proteomes" id="UP000318141"/>
    </source>
</evidence>
<organism evidence="1 2">
    <name type="scientific">Cupriavidus gilardii J11</name>
    <dbReference type="NCBI Taxonomy" id="936133"/>
    <lineage>
        <taxon>Bacteria</taxon>
        <taxon>Pseudomonadati</taxon>
        <taxon>Pseudomonadota</taxon>
        <taxon>Betaproteobacteria</taxon>
        <taxon>Burkholderiales</taxon>
        <taxon>Burkholderiaceae</taxon>
        <taxon>Cupriavidus</taxon>
    </lineage>
</organism>
<keyword evidence="2" id="KW-1185">Reference proteome</keyword>
<reference evidence="1 2" key="1">
    <citation type="submission" date="2019-07" db="EMBL/GenBank/DDBJ databases">
        <title>Genome sequencing of lignin-degrading bacterial isolates.</title>
        <authorList>
            <person name="Gladden J."/>
        </authorList>
    </citation>
    <scope>NUCLEOTIDE SEQUENCE [LARGE SCALE GENOMIC DNA]</scope>
    <source>
        <strain evidence="1 2">J11</strain>
    </source>
</reference>
<protein>
    <submittedName>
        <fullName evidence="1">Uncharacterized protein</fullName>
    </submittedName>
</protein>